<comment type="caution">
    <text evidence="2">The sequence shown here is derived from an EMBL/GenBank/DDBJ whole genome shotgun (WGS) entry which is preliminary data.</text>
</comment>
<dbReference type="SUPFAM" id="SSF52540">
    <property type="entry name" value="P-loop containing nucleoside triphosphate hydrolases"/>
    <property type="match status" value="1"/>
</dbReference>
<accession>A0AAP0LRZ2</accession>
<dbReference type="AlphaFoldDB" id="A0AAP0LRZ2"/>
<evidence type="ECO:0000259" key="1">
    <source>
        <dbReference type="Pfam" id="PF00004"/>
    </source>
</evidence>
<dbReference type="GO" id="GO:0005524">
    <property type="term" value="F:ATP binding"/>
    <property type="evidence" value="ECO:0007669"/>
    <property type="project" value="InterPro"/>
</dbReference>
<reference evidence="2 3" key="1">
    <citation type="submission" date="2024-05" db="EMBL/GenBank/DDBJ databases">
        <title>Haplotype-resolved chromosome-level genome assembly of Huyou (Citrus changshanensis).</title>
        <authorList>
            <person name="Miao C."/>
            <person name="Chen W."/>
            <person name="Wu Y."/>
            <person name="Wang L."/>
            <person name="Zhao S."/>
            <person name="Grierson D."/>
            <person name="Xu C."/>
            <person name="Chen K."/>
        </authorList>
    </citation>
    <scope>NUCLEOTIDE SEQUENCE [LARGE SCALE GENOMIC DNA]</scope>
    <source>
        <strain evidence="2">01-14</strain>
        <tissue evidence="2">Leaf</tissue>
    </source>
</reference>
<dbReference type="InterPro" id="IPR027417">
    <property type="entry name" value="P-loop_NTPase"/>
</dbReference>
<gene>
    <name evidence="2" type="ORF">WN944_029123</name>
</gene>
<protein>
    <recommendedName>
        <fullName evidence="1">ATPase AAA-type core domain-containing protein</fullName>
    </recommendedName>
</protein>
<keyword evidence="3" id="KW-1185">Reference proteome</keyword>
<sequence>MDDLERFLKRKDFSKGEGEAWKCGYLLFGPPGTGKSSLIATMANYLNFDVYDLELSSAEGVVF</sequence>
<evidence type="ECO:0000313" key="3">
    <source>
        <dbReference type="Proteomes" id="UP001428341"/>
    </source>
</evidence>
<dbReference type="InterPro" id="IPR003959">
    <property type="entry name" value="ATPase_AAA_core"/>
</dbReference>
<feature type="domain" description="ATPase AAA-type core" evidence="1">
    <location>
        <begin position="25"/>
        <end position="58"/>
    </location>
</feature>
<dbReference type="EMBL" id="JBCGBO010000025">
    <property type="protein sequence ID" value="KAK9177104.1"/>
    <property type="molecule type" value="Genomic_DNA"/>
</dbReference>
<name>A0AAP0LRZ2_9ROSI</name>
<dbReference type="PANTHER" id="PTHR23070">
    <property type="entry name" value="BCS1 AAA-TYPE ATPASE"/>
    <property type="match status" value="1"/>
</dbReference>
<evidence type="ECO:0000313" key="2">
    <source>
        <dbReference type="EMBL" id="KAK9177104.1"/>
    </source>
</evidence>
<dbReference type="GO" id="GO:0016887">
    <property type="term" value="F:ATP hydrolysis activity"/>
    <property type="evidence" value="ECO:0007669"/>
    <property type="project" value="InterPro"/>
</dbReference>
<dbReference type="Proteomes" id="UP001428341">
    <property type="component" value="Unassembled WGS sequence"/>
</dbReference>
<organism evidence="2 3">
    <name type="scientific">Citrus x changshan-huyou</name>
    <dbReference type="NCBI Taxonomy" id="2935761"/>
    <lineage>
        <taxon>Eukaryota</taxon>
        <taxon>Viridiplantae</taxon>
        <taxon>Streptophyta</taxon>
        <taxon>Embryophyta</taxon>
        <taxon>Tracheophyta</taxon>
        <taxon>Spermatophyta</taxon>
        <taxon>Magnoliopsida</taxon>
        <taxon>eudicotyledons</taxon>
        <taxon>Gunneridae</taxon>
        <taxon>Pentapetalae</taxon>
        <taxon>rosids</taxon>
        <taxon>malvids</taxon>
        <taxon>Sapindales</taxon>
        <taxon>Rutaceae</taxon>
        <taxon>Aurantioideae</taxon>
        <taxon>Citrus</taxon>
    </lineage>
</organism>
<dbReference type="InterPro" id="IPR050747">
    <property type="entry name" value="Mitochondrial_chaperone_BCS1"/>
</dbReference>
<dbReference type="Gene3D" id="3.40.50.300">
    <property type="entry name" value="P-loop containing nucleotide triphosphate hydrolases"/>
    <property type="match status" value="1"/>
</dbReference>
<dbReference type="Pfam" id="PF00004">
    <property type="entry name" value="AAA"/>
    <property type="match status" value="1"/>
</dbReference>
<proteinExistence type="predicted"/>